<keyword evidence="1" id="KW-1133">Transmembrane helix</keyword>
<dbReference type="GO" id="GO:0060271">
    <property type="term" value="P:cilium assembly"/>
    <property type="evidence" value="ECO:0007669"/>
    <property type="project" value="InterPro"/>
</dbReference>
<feature type="transmembrane region" description="Helical" evidence="1">
    <location>
        <begin position="550"/>
        <end position="576"/>
    </location>
</feature>
<evidence type="ECO:0000313" key="4">
    <source>
        <dbReference type="Proteomes" id="UP000515908"/>
    </source>
</evidence>
<feature type="transmembrane region" description="Helical" evidence="1">
    <location>
        <begin position="517"/>
        <end position="538"/>
    </location>
</feature>
<keyword evidence="2" id="KW-0732">Signal</keyword>
<accession>A0A7G2CDR5</accession>
<dbReference type="InterPro" id="IPR006212">
    <property type="entry name" value="Furin_repeat"/>
</dbReference>
<reference evidence="3 4" key="1">
    <citation type="submission" date="2020-08" db="EMBL/GenBank/DDBJ databases">
        <authorList>
            <person name="Newling K."/>
            <person name="Davey J."/>
            <person name="Forrester S."/>
        </authorList>
    </citation>
    <scope>NUCLEOTIDE SEQUENCE [LARGE SCALE GENOMIC DNA]</scope>
    <source>
        <strain evidence="4">Crithidia deanei Carvalho (ATCC PRA-265)</strain>
    </source>
</reference>
<evidence type="ECO:0000256" key="1">
    <source>
        <dbReference type="SAM" id="Phobius"/>
    </source>
</evidence>
<dbReference type="PANTHER" id="PTHR21274:SF0">
    <property type="entry name" value="MECKELIN"/>
    <property type="match status" value="1"/>
</dbReference>
<keyword evidence="1" id="KW-0472">Membrane</keyword>
<proteinExistence type="predicted"/>
<feature type="signal peptide" evidence="2">
    <location>
        <begin position="1"/>
        <end position="20"/>
    </location>
</feature>
<dbReference type="CDD" id="cd00064">
    <property type="entry name" value="FU"/>
    <property type="match status" value="1"/>
</dbReference>
<dbReference type="Pfam" id="PF09773">
    <property type="entry name" value="Meckelin"/>
    <property type="match status" value="1"/>
</dbReference>
<protein>
    <submittedName>
        <fullName evidence="3">Meckelin (Transmembrane protein 67), putative</fullName>
    </submittedName>
</protein>
<feature type="chain" id="PRO_5028958447" evidence="2">
    <location>
        <begin position="21"/>
        <end position="1000"/>
    </location>
</feature>
<dbReference type="PANTHER" id="PTHR21274">
    <property type="entry name" value="MECKELIN"/>
    <property type="match status" value="1"/>
</dbReference>
<feature type="transmembrane region" description="Helical" evidence="1">
    <location>
        <begin position="931"/>
        <end position="951"/>
    </location>
</feature>
<feature type="transmembrane region" description="Helical" evidence="1">
    <location>
        <begin position="957"/>
        <end position="979"/>
    </location>
</feature>
<evidence type="ECO:0000256" key="2">
    <source>
        <dbReference type="SAM" id="SignalP"/>
    </source>
</evidence>
<feature type="transmembrane region" description="Helical" evidence="1">
    <location>
        <begin position="708"/>
        <end position="728"/>
    </location>
</feature>
<organism evidence="3 4">
    <name type="scientific">Angomonas deanei</name>
    <dbReference type="NCBI Taxonomy" id="59799"/>
    <lineage>
        <taxon>Eukaryota</taxon>
        <taxon>Discoba</taxon>
        <taxon>Euglenozoa</taxon>
        <taxon>Kinetoplastea</taxon>
        <taxon>Metakinetoplastina</taxon>
        <taxon>Trypanosomatida</taxon>
        <taxon>Trypanosomatidae</taxon>
        <taxon>Strigomonadinae</taxon>
        <taxon>Angomonas</taxon>
    </lineage>
</organism>
<feature type="transmembrane region" description="Helical" evidence="1">
    <location>
        <begin position="670"/>
        <end position="688"/>
    </location>
</feature>
<dbReference type="AlphaFoldDB" id="A0A7G2CDR5"/>
<dbReference type="GO" id="GO:0036038">
    <property type="term" value="C:MKS complex"/>
    <property type="evidence" value="ECO:0007669"/>
    <property type="project" value="InterPro"/>
</dbReference>
<name>A0A7G2CDR5_9TRYP</name>
<dbReference type="InterPro" id="IPR009030">
    <property type="entry name" value="Growth_fac_rcpt_cys_sf"/>
</dbReference>
<keyword evidence="1 3" id="KW-0812">Transmembrane</keyword>
<dbReference type="EMBL" id="LR877152">
    <property type="protein sequence ID" value="CAD2217097.1"/>
    <property type="molecule type" value="Genomic_DNA"/>
</dbReference>
<dbReference type="VEuPathDB" id="TriTrypDB:ADEAN_000457500"/>
<feature type="transmembrane region" description="Helical" evidence="1">
    <location>
        <begin position="596"/>
        <end position="618"/>
    </location>
</feature>
<keyword evidence="4" id="KW-1185">Reference proteome</keyword>
<sequence>MRKQLLLLSLIAASIGVAQLYPEDCSTGANIPQCTTCPPNAVNVNNVCTCNAGFARTVNLTTGSVECIDCTSQQMVVSSFQTVNGSQVCVPCGADPRFTCLEASIFNSTTNTCTCAEGSVLIENVGTIGLTAQMCATCSSENCAACEYPYVQSGGACVCEPGFISLPDASCVNETIYNTYVELFQSSSVTLSPPNIGNQNGAGSTVAVALASTWTVDLGVQCSMGNSTACNYLANLCVLLLYDAAAAPCAVYMSLLSNGCNGAACNPNTILPLYYNSTSAIIVNNRSHRIDVKANQFLQFYVSSYALNGTWLGMYSVLDEFNLCDLSADDVLRFYKAGGIRAAKCLLNWNYFFTLAPETVFYELFLQNPSNASDYIPIPVLMLYSNESMNIQNINDLRLYRSDTKNNAKSQYRHRFYMYDNVGGKGSSEYPSYVTAAIDVMLYTSSYSDEEIPSLKVPLLVVRYASKEKGTTPTNNLSLLYQTQLATLYTLKENHIKASVSSMYLPDKNSVQSGLKIALIIFSAISFFTAWVATYGWMRRRQNLILDAAAAFRFLVYLCSHIANAYLILVVFSSWYCLISYKSQYWLSIPVATSDLYVNAMLYTAIVTKGVAVLYRLVEQCNADYFVIDWERSKGQLQRENKVVPVSMWRSTFIANELHELQTLRYWHPLLSMGIILLFIIGLEYINFSYSFPLGSRKGEENTVVINTLRVAVDTFFWVAVPMVIYMIEYQIYFNFVVVHPLQAFVDLCSVSNLSIIVLLEPNWGFYFHGESIHAHSDVSMEEFQNNLFLESQGNLPVRGLGGLSTCQTFEVFLGGYTRQYLYLCYAEMEAERLYAMGKSLKKYDPAKWHFTDFLTGLSKKPSVYTRGGLAIKERLNTTFQQSVRRAEGTLLVKFVLQKWFDFPPNILYMNGQQSWEKGDKDLFFIDQVQSFGRALMCGLDFDIFLLYTALFTGLDIALHNVYAAFVITFAVEVCLSFYRNKEGVSNLSRKTLIDDRFFI</sequence>
<gene>
    <name evidence="3" type="ORF">ADEAN_000457500</name>
</gene>
<dbReference type="InterPro" id="IPR019170">
    <property type="entry name" value="Meckelin"/>
</dbReference>
<dbReference type="SUPFAM" id="SSF57184">
    <property type="entry name" value="Growth factor receptor domain"/>
    <property type="match status" value="1"/>
</dbReference>
<dbReference type="Proteomes" id="UP000515908">
    <property type="component" value="Chromosome 08"/>
</dbReference>
<evidence type="ECO:0000313" key="3">
    <source>
        <dbReference type="EMBL" id="CAD2217097.1"/>
    </source>
</evidence>